<keyword evidence="2" id="KW-0812">Transmembrane</keyword>
<feature type="region of interest" description="Disordered" evidence="1">
    <location>
        <begin position="306"/>
        <end position="376"/>
    </location>
</feature>
<feature type="region of interest" description="Disordered" evidence="1">
    <location>
        <begin position="1"/>
        <end position="24"/>
    </location>
</feature>
<dbReference type="PANTHER" id="PTHR42029:SF3">
    <property type="entry name" value="AN04G07800"/>
    <property type="match status" value="1"/>
</dbReference>
<feature type="transmembrane region" description="Helical" evidence="2">
    <location>
        <begin position="102"/>
        <end position="119"/>
    </location>
</feature>
<evidence type="ECO:0000313" key="3">
    <source>
        <dbReference type="EMBL" id="KAK5166052.1"/>
    </source>
</evidence>
<feature type="transmembrane region" description="Helical" evidence="2">
    <location>
        <begin position="186"/>
        <end position="204"/>
    </location>
</feature>
<sequence length="376" mass="42460">MAVLPDPETSAPAPHRRRAAPTTTTDDWRANATIEGFILESWGQGFMVGALLIMVALTVANMRRRVLLHKLILAELFLAMSHGTFCFMSFEGYGWYLSSTAALYYTSCWIHNLVAWLKIRPFFRGGNAIFSAQTCKKITWVYLISLALSAGPLVFQIYNNFRFFNDLNSTLYPAARPYETLMRDPWWIFVCVMLFRVVRVSYGATTLELLKTSPRFGVLVTAIMLAVVFTVIDIIASVHPTWFGGTNGYLTLDWSYLTAILILHSINPWWKLYLVSKCLTDTIMLDDFKTELDKLSTRFVNKEPTQLSHPATYTSHRERASMSSDNNANPTAMEFLTIADAAGSSPDQEKSKSKMNGSSKDSRKRQADSFQLEDAV</sequence>
<feature type="compositionally biased region" description="Polar residues" evidence="1">
    <location>
        <begin position="321"/>
        <end position="330"/>
    </location>
</feature>
<feature type="transmembrane region" description="Helical" evidence="2">
    <location>
        <begin position="72"/>
        <end position="90"/>
    </location>
</feature>
<evidence type="ECO:0000256" key="1">
    <source>
        <dbReference type="SAM" id="MobiDB-lite"/>
    </source>
</evidence>
<keyword evidence="4" id="KW-1185">Reference proteome</keyword>
<dbReference type="EMBL" id="JAVRRT010000014">
    <property type="protein sequence ID" value="KAK5166052.1"/>
    <property type="molecule type" value="Genomic_DNA"/>
</dbReference>
<gene>
    <name evidence="3" type="ORF">LTR77_008313</name>
</gene>
<organism evidence="3 4">
    <name type="scientific">Saxophila tyrrhenica</name>
    <dbReference type="NCBI Taxonomy" id="1690608"/>
    <lineage>
        <taxon>Eukaryota</taxon>
        <taxon>Fungi</taxon>
        <taxon>Dikarya</taxon>
        <taxon>Ascomycota</taxon>
        <taxon>Pezizomycotina</taxon>
        <taxon>Dothideomycetes</taxon>
        <taxon>Dothideomycetidae</taxon>
        <taxon>Mycosphaerellales</taxon>
        <taxon>Extremaceae</taxon>
        <taxon>Saxophila</taxon>
    </lineage>
</organism>
<dbReference type="GeneID" id="89929646"/>
<keyword evidence="2" id="KW-1133">Transmembrane helix</keyword>
<keyword evidence="2" id="KW-0472">Membrane</keyword>
<dbReference type="RefSeq" id="XP_064656005.1">
    <property type="nucleotide sequence ID" value="XM_064805545.1"/>
</dbReference>
<dbReference type="PANTHER" id="PTHR42029">
    <property type="entry name" value="AN04G07800"/>
    <property type="match status" value="1"/>
</dbReference>
<evidence type="ECO:0000313" key="4">
    <source>
        <dbReference type="Proteomes" id="UP001337655"/>
    </source>
</evidence>
<feature type="transmembrane region" description="Helical" evidence="2">
    <location>
        <begin position="216"/>
        <end position="236"/>
    </location>
</feature>
<feature type="transmembrane region" description="Helical" evidence="2">
    <location>
        <begin position="140"/>
        <end position="158"/>
    </location>
</feature>
<dbReference type="Proteomes" id="UP001337655">
    <property type="component" value="Unassembled WGS sequence"/>
</dbReference>
<protein>
    <submittedName>
        <fullName evidence="3">Uncharacterized protein</fullName>
    </submittedName>
</protein>
<feature type="transmembrane region" description="Helical" evidence="2">
    <location>
        <begin position="42"/>
        <end position="60"/>
    </location>
</feature>
<comment type="caution">
    <text evidence="3">The sequence shown here is derived from an EMBL/GenBank/DDBJ whole genome shotgun (WGS) entry which is preliminary data.</text>
</comment>
<evidence type="ECO:0000256" key="2">
    <source>
        <dbReference type="SAM" id="Phobius"/>
    </source>
</evidence>
<reference evidence="3 4" key="1">
    <citation type="submission" date="2023-08" db="EMBL/GenBank/DDBJ databases">
        <title>Black Yeasts Isolated from many extreme environments.</title>
        <authorList>
            <person name="Coleine C."/>
            <person name="Stajich J.E."/>
            <person name="Selbmann L."/>
        </authorList>
    </citation>
    <scope>NUCLEOTIDE SEQUENCE [LARGE SCALE GENOMIC DNA]</scope>
    <source>
        <strain evidence="3 4">CCFEE 5935</strain>
    </source>
</reference>
<dbReference type="AlphaFoldDB" id="A0AAV9P3W5"/>
<name>A0AAV9P3W5_9PEZI</name>
<proteinExistence type="predicted"/>
<accession>A0AAV9P3W5</accession>
<feature type="transmembrane region" description="Helical" evidence="2">
    <location>
        <begin position="256"/>
        <end position="274"/>
    </location>
</feature>